<dbReference type="HOGENOM" id="CLU_309886_0_0_6"/>
<dbReference type="PANTHER" id="PTHR23159">
    <property type="entry name" value="CENTROSOMAL PROTEIN 2"/>
    <property type="match status" value="1"/>
</dbReference>
<gene>
    <name evidence="2" type="ORF">BegalDRAFT_0040</name>
</gene>
<dbReference type="STRING" id="395493.BegalDRAFT_0040"/>
<dbReference type="Proteomes" id="UP000005744">
    <property type="component" value="Unassembled WGS sequence"/>
</dbReference>
<accession>I3CBH4</accession>
<reference evidence="2 3" key="1">
    <citation type="submission" date="2011-11" db="EMBL/GenBank/DDBJ databases">
        <title>Improved High-Quality Draft sequence of Beggiatoa alba B18lD.</title>
        <authorList>
            <consortium name="US DOE Joint Genome Institute"/>
            <person name="Lucas S."/>
            <person name="Han J."/>
            <person name="Lapidus A."/>
            <person name="Cheng J.-F."/>
            <person name="Goodwin L."/>
            <person name="Pitluck S."/>
            <person name="Peters L."/>
            <person name="Mikhailova N."/>
            <person name="Held B."/>
            <person name="Detter J.C."/>
            <person name="Han C."/>
            <person name="Tapia R."/>
            <person name="Land M."/>
            <person name="Hauser L."/>
            <person name="Kyrpides N."/>
            <person name="Ivanova N."/>
            <person name="Pagani I."/>
            <person name="Samuel K."/>
            <person name="Teske A."/>
            <person name="Mueller J."/>
            <person name="Woyke T."/>
        </authorList>
    </citation>
    <scope>NUCLEOTIDE SEQUENCE [LARGE SCALE GENOMIC DNA]</scope>
    <source>
        <strain evidence="2 3">B18LD</strain>
    </source>
</reference>
<dbReference type="OrthoDB" id="5347798at2"/>
<dbReference type="Gene3D" id="3.30.1330.60">
    <property type="entry name" value="OmpA-like domain"/>
    <property type="match status" value="1"/>
</dbReference>
<dbReference type="AlphaFoldDB" id="I3CBH4"/>
<proteinExistence type="predicted"/>
<evidence type="ECO:0000256" key="1">
    <source>
        <dbReference type="SAM" id="Coils"/>
    </source>
</evidence>
<dbReference type="InterPro" id="IPR036737">
    <property type="entry name" value="OmpA-like_sf"/>
</dbReference>
<dbReference type="eggNOG" id="COG2885">
    <property type="taxonomic scope" value="Bacteria"/>
</dbReference>
<feature type="coiled-coil region" evidence="1">
    <location>
        <begin position="276"/>
        <end position="310"/>
    </location>
</feature>
<dbReference type="SUPFAM" id="SSF103088">
    <property type="entry name" value="OmpA-like"/>
    <property type="match status" value="1"/>
</dbReference>
<keyword evidence="3" id="KW-1185">Reference proteome</keyword>
<evidence type="ECO:0000313" key="3">
    <source>
        <dbReference type="Proteomes" id="UP000005744"/>
    </source>
</evidence>
<dbReference type="EMBL" id="JH600070">
    <property type="protein sequence ID" value="EIJ40967.1"/>
    <property type="molecule type" value="Genomic_DNA"/>
</dbReference>
<protein>
    <submittedName>
        <fullName evidence="2">OmpA family</fullName>
    </submittedName>
</protein>
<name>I3CBH4_9GAMM</name>
<feature type="coiled-coil region" evidence="1">
    <location>
        <begin position="65"/>
        <end position="92"/>
    </location>
</feature>
<sequence>MMTTMDEYKQLRQLLSHEEENLKKIVYQLLKDLREFSSGINQVLDEHSHQLDEIHQQWFDVQTDVAQYQTTLKNQTLQVTEQQQQLKTVESSLQKYIDAQHQRLNNLEKYHPAELVKRLSEFEQRGQALQREIATHEASLKQQALELEEKNKSLATIEAYIQLQLDQQISRLNALEKHHPAELVKRITSAEQQWQQLYQSVQAQQADLKTQTEALNATAKRLSTNEKSLQESVITLATLQHQLSNHDHQLAHLVETSPSQQVAQLSLITKEHTRLLNELMQDKAQLATQAEALQTQLVQQVERLQILERDHPAELVQRLADIEVRWQEIKEIEARLTNTEGRITDLAHILPHAIRQASAQHIHDGLNNNEAELTESLKEPVKNCLKQSVNEDTQSLADALFPIMGPAIRKSINESLKGLIQDLNMRLEHSVLSPRGIGWRIEAMRSGRSFAEVVLQNTLVYRVEEIFLIHRQTGLLLQHIHQEDSTLGDSDAISGMLTAIQDFTRDSFSKDKTEELDRIELGSYTVWLERAPHAVLACVIRGVPPYEFRHLMKAILEKLHARYGRELENFEGDNTTFETTQPLLQNALQSQKKEEETARAKRFFSMPLLVVLFLLLLGIGYGSYRYWQWQQTLENYIAALKQTHGIVFIEGETRNGKLQVRALRDPLAIDPANLAQQYAVADRVELHTQPHYDLTPEFILQRAQQRLQPPKTVQLQVTEVSTLKITGYATPAWIESVPTKALQVVGVTDINVSELENIDQFLLKQAQTRLKPPTTFTQLTVKDTVLTLKGEVEAADYLRITSETPQLTGYAEIDTTGLINVTQQLQELEHQISAINIYFGEDYNFSDSQETNLTQLSNLIKQIITLAERHQKHLVFQISGYTDGLGTQLHNQTLSQQRAERVYHELSIRGIETRYLQIVPPLNIPFGDIAPNYLERRASIKIQQSVQGLI</sequence>
<dbReference type="PANTHER" id="PTHR23159:SF31">
    <property type="entry name" value="CENTROSOME-ASSOCIATED PROTEIN CEP250 ISOFORM X1"/>
    <property type="match status" value="1"/>
</dbReference>
<organism evidence="2 3">
    <name type="scientific">Beggiatoa alba B18LD</name>
    <dbReference type="NCBI Taxonomy" id="395493"/>
    <lineage>
        <taxon>Bacteria</taxon>
        <taxon>Pseudomonadati</taxon>
        <taxon>Pseudomonadota</taxon>
        <taxon>Gammaproteobacteria</taxon>
        <taxon>Thiotrichales</taxon>
        <taxon>Thiotrichaceae</taxon>
        <taxon>Beggiatoa</taxon>
    </lineage>
</organism>
<evidence type="ECO:0000313" key="2">
    <source>
        <dbReference type="EMBL" id="EIJ40967.1"/>
    </source>
</evidence>
<keyword evidence="1" id="KW-0175">Coiled coil</keyword>